<evidence type="ECO:0000256" key="7">
    <source>
        <dbReference type="ARBA" id="ARBA00022490"/>
    </source>
</evidence>
<dbReference type="Pfam" id="PF07730">
    <property type="entry name" value="HisKA_3"/>
    <property type="match status" value="1"/>
</dbReference>
<feature type="transmembrane region" description="Helical" evidence="17">
    <location>
        <begin position="161"/>
        <end position="184"/>
    </location>
</feature>
<accession>A0ABP8NSC5</accession>
<evidence type="ECO:0000256" key="9">
    <source>
        <dbReference type="ARBA" id="ARBA00022723"/>
    </source>
</evidence>
<name>A0ABP8NSC5_9BACT</name>
<keyword evidence="17" id="KW-0812">Transmembrane</keyword>
<feature type="transmembrane region" description="Helical" evidence="17">
    <location>
        <begin position="70"/>
        <end position="91"/>
    </location>
</feature>
<evidence type="ECO:0000256" key="17">
    <source>
        <dbReference type="SAM" id="Phobius"/>
    </source>
</evidence>
<keyword evidence="20" id="KW-1185">Reference proteome</keyword>
<dbReference type="InterPro" id="IPR050482">
    <property type="entry name" value="Sensor_HK_TwoCompSys"/>
</dbReference>
<gene>
    <name evidence="19" type="ORF">GCM10023189_57990</name>
</gene>
<keyword evidence="17" id="KW-0472">Membrane</keyword>
<keyword evidence="17" id="KW-1133">Transmembrane helix</keyword>
<keyword evidence="16" id="KW-0175">Coiled coil</keyword>
<keyword evidence="13" id="KW-0411">Iron-sulfur</keyword>
<comment type="caution">
    <text evidence="19">The sequence shown here is derived from an EMBL/GenBank/DDBJ whole genome shotgun (WGS) entry which is preliminary data.</text>
</comment>
<comment type="subcellular location">
    <subcellularLocation>
        <location evidence="3">Cytoplasm</location>
    </subcellularLocation>
</comment>
<evidence type="ECO:0000313" key="20">
    <source>
        <dbReference type="Proteomes" id="UP001501175"/>
    </source>
</evidence>
<dbReference type="Gene3D" id="1.20.5.1930">
    <property type="match status" value="1"/>
</dbReference>
<comment type="cofactor">
    <cofactor evidence="2">
        <name>[4Fe-4S] cluster</name>
        <dbReference type="ChEBI" id="CHEBI:49883"/>
    </cofactor>
</comment>
<dbReference type="InterPro" id="IPR011623">
    <property type="entry name" value="7TMR_DISM_rcpt_extracell_dom1"/>
</dbReference>
<evidence type="ECO:0000256" key="14">
    <source>
        <dbReference type="ARBA" id="ARBA00024827"/>
    </source>
</evidence>
<dbReference type="RefSeq" id="WP_345249827.1">
    <property type="nucleotide sequence ID" value="NZ_BAABHD010000084.1"/>
</dbReference>
<comment type="function">
    <text evidence="14">Member of the two-component regulatory system NreB/NreC involved in the control of dissimilatory nitrate/nitrite reduction in response to oxygen. NreB functions as a direct oxygen sensor histidine kinase which is autophosphorylated, in the absence of oxygen, probably at the conserved histidine residue, and transfers its phosphate group probably to a conserved aspartate residue of NreC. NreB/NreC activates the expression of the nitrate (narGHJI) and nitrite (nir) reductase operons, as well as the putative nitrate transporter gene narT.</text>
</comment>
<dbReference type="CDD" id="cd16917">
    <property type="entry name" value="HATPase_UhpB-NarQ-NarX-like"/>
    <property type="match status" value="1"/>
</dbReference>
<keyword evidence="10" id="KW-0418">Kinase</keyword>
<feature type="transmembrane region" description="Helical" evidence="17">
    <location>
        <begin position="196"/>
        <end position="220"/>
    </location>
</feature>
<evidence type="ECO:0000256" key="15">
    <source>
        <dbReference type="ARBA" id="ARBA00030800"/>
    </source>
</evidence>
<evidence type="ECO:0000256" key="6">
    <source>
        <dbReference type="ARBA" id="ARBA00022485"/>
    </source>
</evidence>
<dbReference type="PANTHER" id="PTHR24421:SF63">
    <property type="entry name" value="SENSOR HISTIDINE KINASE DESK"/>
    <property type="match status" value="1"/>
</dbReference>
<keyword evidence="6" id="KW-0004">4Fe-4S</keyword>
<keyword evidence="12" id="KW-0902">Two-component regulatory system</keyword>
<dbReference type="InterPro" id="IPR005467">
    <property type="entry name" value="His_kinase_dom"/>
</dbReference>
<dbReference type="Pfam" id="PF07695">
    <property type="entry name" value="7TMR-DISM_7TM"/>
    <property type="match status" value="1"/>
</dbReference>
<feature type="transmembrane region" description="Helical" evidence="17">
    <location>
        <begin position="136"/>
        <end position="154"/>
    </location>
</feature>
<dbReference type="InterPro" id="IPR011712">
    <property type="entry name" value="Sig_transdc_His_kin_sub3_dim/P"/>
</dbReference>
<dbReference type="EC" id="2.7.13.3" evidence="4"/>
<proteinExistence type="predicted"/>
<keyword evidence="9" id="KW-0479">Metal-binding</keyword>
<evidence type="ECO:0000256" key="4">
    <source>
        <dbReference type="ARBA" id="ARBA00012438"/>
    </source>
</evidence>
<evidence type="ECO:0000256" key="1">
    <source>
        <dbReference type="ARBA" id="ARBA00000085"/>
    </source>
</evidence>
<keyword evidence="8" id="KW-0808">Transferase</keyword>
<feature type="domain" description="Histidine kinase" evidence="18">
    <location>
        <begin position="256"/>
        <end position="452"/>
    </location>
</feature>
<keyword evidence="7" id="KW-0963">Cytoplasm</keyword>
<evidence type="ECO:0000256" key="2">
    <source>
        <dbReference type="ARBA" id="ARBA00001966"/>
    </source>
</evidence>
<feature type="transmembrane region" description="Helical" evidence="17">
    <location>
        <begin position="103"/>
        <end position="124"/>
    </location>
</feature>
<evidence type="ECO:0000313" key="19">
    <source>
        <dbReference type="EMBL" id="GAA4470029.1"/>
    </source>
</evidence>
<comment type="catalytic activity">
    <reaction evidence="1">
        <text>ATP + protein L-histidine = ADP + protein N-phospho-L-histidine.</text>
        <dbReference type="EC" id="2.7.13.3"/>
    </reaction>
</comment>
<dbReference type="PRINTS" id="PR00344">
    <property type="entry name" value="BCTRLSENSOR"/>
</dbReference>
<evidence type="ECO:0000259" key="18">
    <source>
        <dbReference type="PROSITE" id="PS50109"/>
    </source>
</evidence>
<dbReference type="InterPro" id="IPR004358">
    <property type="entry name" value="Sig_transdc_His_kin-like_C"/>
</dbReference>
<feature type="coiled-coil region" evidence="16">
    <location>
        <begin position="223"/>
        <end position="256"/>
    </location>
</feature>
<evidence type="ECO:0000256" key="12">
    <source>
        <dbReference type="ARBA" id="ARBA00023012"/>
    </source>
</evidence>
<evidence type="ECO:0000256" key="11">
    <source>
        <dbReference type="ARBA" id="ARBA00023004"/>
    </source>
</evidence>
<feature type="transmembrane region" description="Helical" evidence="17">
    <location>
        <begin position="12"/>
        <end position="31"/>
    </location>
</feature>
<feature type="transmembrane region" description="Helical" evidence="17">
    <location>
        <begin position="38"/>
        <end position="55"/>
    </location>
</feature>
<dbReference type="EMBL" id="BAABHD010000084">
    <property type="protein sequence ID" value="GAA4470029.1"/>
    <property type="molecule type" value="Genomic_DNA"/>
</dbReference>
<evidence type="ECO:0000256" key="13">
    <source>
        <dbReference type="ARBA" id="ARBA00023014"/>
    </source>
</evidence>
<dbReference type="PANTHER" id="PTHR24421">
    <property type="entry name" value="NITRATE/NITRITE SENSOR PROTEIN NARX-RELATED"/>
    <property type="match status" value="1"/>
</dbReference>
<sequence>MSEVLMTYDSIRTFLDGMLCMMVCYALFTYVQYRIPLYWQYALYIICMVLNFQFIDQSYRDPNYRPGQDVWVVFFETAALVMYIRFVVLLMDIPKRDPKSFRLLKGMLLVLGVGLLIDILLYLWGASVPVRSTIYIANRYLLCAGGLVFFARVIRLRTPVTVYFITGTAFFLIGCLAALSMNFVPQLFLRNPANPFSYPLTVLEIGVVAEILCFIMGISLRSYQNERDKLRYHEQLVEQLQENERKQQKLLRIRDDIARDLHDDVGADLSAISVLSKAAIKQVHSQPEHVADVLMTISKTARRVIESMREIVWSLNSQNDSFDKLSYRMKEVAYALFEDTPVTLHLNLPPADRQGVFPADMRRDLFLIYKEALNNVTRHAGAQNVWVTLAYAENALRLTVQDDGVGFTPESVSSGNGLFNLRRRVAAINGTLNLESQPGKGTMLTVGCPVVVQPYELMNVQ</sequence>
<dbReference type="SUPFAM" id="SSF55874">
    <property type="entry name" value="ATPase domain of HSP90 chaperone/DNA topoisomerase II/histidine kinase"/>
    <property type="match status" value="1"/>
</dbReference>
<evidence type="ECO:0000256" key="5">
    <source>
        <dbReference type="ARBA" id="ARBA00017322"/>
    </source>
</evidence>
<dbReference type="PROSITE" id="PS50109">
    <property type="entry name" value="HIS_KIN"/>
    <property type="match status" value="1"/>
</dbReference>
<dbReference type="Proteomes" id="UP001501175">
    <property type="component" value="Unassembled WGS sequence"/>
</dbReference>
<dbReference type="Pfam" id="PF02518">
    <property type="entry name" value="HATPase_c"/>
    <property type="match status" value="1"/>
</dbReference>
<evidence type="ECO:0000256" key="8">
    <source>
        <dbReference type="ARBA" id="ARBA00022679"/>
    </source>
</evidence>
<dbReference type="InterPro" id="IPR003594">
    <property type="entry name" value="HATPase_dom"/>
</dbReference>
<evidence type="ECO:0000256" key="10">
    <source>
        <dbReference type="ARBA" id="ARBA00022777"/>
    </source>
</evidence>
<organism evidence="19 20">
    <name type="scientific">Nibrella saemangeumensis</name>
    <dbReference type="NCBI Taxonomy" id="1084526"/>
    <lineage>
        <taxon>Bacteria</taxon>
        <taxon>Pseudomonadati</taxon>
        <taxon>Bacteroidota</taxon>
        <taxon>Cytophagia</taxon>
        <taxon>Cytophagales</taxon>
        <taxon>Spirosomataceae</taxon>
        <taxon>Nibrella</taxon>
    </lineage>
</organism>
<keyword evidence="11" id="KW-0408">Iron</keyword>
<protein>
    <recommendedName>
        <fullName evidence="5">Oxygen sensor histidine kinase NreB</fullName>
        <ecNumber evidence="4">2.7.13.3</ecNumber>
    </recommendedName>
    <alternativeName>
        <fullName evidence="15">Nitrogen regulation protein B</fullName>
    </alternativeName>
</protein>
<evidence type="ECO:0000256" key="16">
    <source>
        <dbReference type="SAM" id="Coils"/>
    </source>
</evidence>
<evidence type="ECO:0000256" key="3">
    <source>
        <dbReference type="ARBA" id="ARBA00004496"/>
    </source>
</evidence>
<reference evidence="20" key="1">
    <citation type="journal article" date="2019" name="Int. J. Syst. Evol. Microbiol.">
        <title>The Global Catalogue of Microorganisms (GCM) 10K type strain sequencing project: providing services to taxonomists for standard genome sequencing and annotation.</title>
        <authorList>
            <consortium name="The Broad Institute Genomics Platform"/>
            <consortium name="The Broad Institute Genome Sequencing Center for Infectious Disease"/>
            <person name="Wu L."/>
            <person name="Ma J."/>
        </authorList>
    </citation>
    <scope>NUCLEOTIDE SEQUENCE [LARGE SCALE GENOMIC DNA]</scope>
    <source>
        <strain evidence="20">JCM 17927</strain>
    </source>
</reference>
<dbReference type="Gene3D" id="3.30.565.10">
    <property type="entry name" value="Histidine kinase-like ATPase, C-terminal domain"/>
    <property type="match status" value="1"/>
</dbReference>
<dbReference type="InterPro" id="IPR036890">
    <property type="entry name" value="HATPase_C_sf"/>
</dbReference>